<reference evidence="2" key="1">
    <citation type="submission" date="2014-11" db="EMBL/GenBank/DDBJ databases">
        <authorList>
            <person name="Amaro Gonzalez C."/>
        </authorList>
    </citation>
    <scope>NUCLEOTIDE SEQUENCE</scope>
</reference>
<feature type="region of interest" description="Disordered" evidence="1">
    <location>
        <begin position="34"/>
        <end position="55"/>
    </location>
</feature>
<protein>
    <submittedName>
        <fullName evidence="2">Uncharacterized protein</fullName>
    </submittedName>
</protein>
<name>A0A0E9WGR3_ANGAN</name>
<evidence type="ECO:0000256" key="1">
    <source>
        <dbReference type="SAM" id="MobiDB-lite"/>
    </source>
</evidence>
<dbReference type="AlphaFoldDB" id="A0A0E9WGR3"/>
<organism evidence="2">
    <name type="scientific">Anguilla anguilla</name>
    <name type="common">European freshwater eel</name>
    <name type="synonym">Muraena anguilla</name>
    <dbReference type="NCBI Taxonomy" id="7936"/>
    <lineage>
        <taxon>Eukaryota</taxon>
        <taxon>Metazoa</taxon>
        <taxon>Chordata</taxon>
        <taxon>Craniata</taxon>
        <taxon>Vertebrata</taxon>
        <taxon>Euteleostomi</taxon>
        <taxon>Actinopterygii</taxon>
        <taxon>Neopterygii</taxon>
        <taxon>Teleostei</taxon>
        <taxon>Anguilliformes</taxon>
        <taxon>Anguillidae</taxon>
        <taxon>Anguilla</taxon>
    </lineage>
</organism>
<dbReference type="EMBL" id="GBXM01018993">
    <property type="protein sequence ID" value="JAH89584.1"/>
    <property type="molecule type" value="Transcribed_RNA"/>
</dbReference>
<reference evidence="2" key="2">
    <citation type="journal article" date="2015" name="Fish Shellfish Immunol.">
        <title>Early steps in the European eel (Anguilla anguilla)-Vibrio vulnificus interaction in the gills: Role of the RtxA13 toxin.</title>
        <authorList>
            <person name="Callol A."/>
            <person name="Pajuelo D."/>
            <person name="Ebbesson L."/>
            <person name="Teles M."/>
            <person name="MacKenzie S."/>
            <person name="Amaro C."/>
        </authorList>
    </citation>
    <scope>NUCLEOTIDE SEQUENCE</scope>
</reference>
<evidence type="ECO:0000313" key="2">
    <source>
        <dbReference type="EMBL" id="JAH89584.1"/>
    </source>
</evidence>
<sequence>MSQLMERVKQRSASVMEVTFLFPPAFSPMNIQHWAHTGKKERDQHAGDNAAPDVGSYGPSCGVGMGLREGRALRGSEWAQPHSVVLVPECSFLGPLHFSAAGVCFTDLHPGSRAFSNCPTE</sequence>
<proteinExistence type="predicted"/>
<accession>A0A0E9WGR3</accession>